<dbReference type="PANTHER" id="PTHR46400:SF11">
    <property type="entry name" value="OS04G0571200 PROTEIN"/>
    <property type="match status" value="1"/>
</dbReference>
<dbReference type="Pfam" id="PF13639">
    <property type="entry name" value="zf-RING_2"/>
    <property type="match status" value="1"/>
</dbReference>
<dbReference type="GO" id="GO:0046621">
    <property type="term" value="P:negative regulation of organ growth"/>
    <property type="evidence" value="ECO:0007669"/>
    <property type="project" value="InterPro"/>
</dbReference>
<feature type="region of interest" description="Disordered" evidence="2">
    <location>
        <begin position="116"/>
        <end position="157"/>
    </location>
</feature>
<dbReference type="SMART" id="SM00184">
    <property type="entry name" value="RING"/>
    <property type="match status" value="1"/>
</dbReference>
<dbReference type="Gramene" id="ONK56629">
    <property type="protein sequence ID" value="ONK56629"/>
    <property type="gene ID" value="A4U43_C10F10900"/>
</dbReference>
<dbReference type="GO" id="GO:0008270">
    <property type="term" value="F:zinc ion binding"/>
    <property type="evidence" value="ECO:0007669"/>
    <property type="project" value="UniProtKB-KW"/>
</dbReference>
<dbReference type="OMA" id="SRASWVY"/>
<feature type="region of interest" description="Disordered" evidence="2">
    <location>
        <begin position="59"/>
        <end position="97"/>
    </location>
</feature>
<keyword evidence="1" id="KW-0862">Zinc</keyword>
<dbReference type="Proteomes" id="UP000243459">
    <property type="component" value="Chromosome 10"/>
</dbReference>
<dbReference type="Gene3D" id="3.30.40.10">
    <property type="entry name" value="Zinc/RING finger domain, C3HC4 (zinc finger)"/>
    <property type="match status" value="1"/>
</dbReference>
<dbReference type="PROSITE" id="PS50089">
    <property type="entry name" value="ZF_RING_2"/>
    <property type="match status" value="1"/>
</dbReference>
<feature type="domain" description="RING-type" evidence="3">
    <location>
        <begin position="211"/>
        <end position="252"/>
    </location>
</feature>
<dbReference type="PANTHER" id="PTHR46400">
    <property type="entry name" value="RING/U-BOX SUPERFAMILY PROTEIN"/>
    <property type="match status" value="1"/>
</dbReference>
<accession>A0A5P1E2F5</accession>
<dbReference type="AlphaFoldDB" id="A0A5P1E2F5"/>
<dbReference type="OrthoDB" id="8062037at2759"/>
<dbReference type="SUPFAM" id="SSF57850">
    <property type="entry name" value="RING/U-box"/>
    <property type="match status" value="1"/>
</dbReference>
<reference evidence="5" key="1">
    <citation type="journal article" date="2017" name="Nat. Commun.">
        <title>The asparagus genome sheds light on the origin and evolution of a young Y chromosome.</title>
        <authorList>
            <person name="Harkess A."/>
            <person name="Zhou J."/>
            <person name="Xu C."/>
            <person name="Bowers J.E."/>
            <person name="Van der Hulst R."/>
            <person name="Ayyampalayam S."/>
            <person name="Mercati F."/>
            <person name="Riccardi P."/>
            <person name="McKain M.R."/>
            <person name="Kakrana A."/>
            <person name="Tang H."/>
            <person name="Ray J."/>
            <person name="Groenendijk J."/>
            <person name="Arikit S."/>
            <person name="Mathioni S.M."/>
            <person name="Nakano M."/>
            <person name="Shan H."/>
            <person name="Telgmann-Rauber A."/>
            <person name="Kanno A."/>
            <person name="Yue Z."/>
            <person name="Chen H."/>
            <person name="Li W."/>
            <person name="Chen Y."/>
            <person name="Xu X."/>
            <person name="Zhang Y."/>
            <person name="Luo S."/>
            <person name="Chen H."/>
            <person name="Gao J."/>
            <person name="Mao Z."/>
            <person name="Pires J.C."/>
            <person name="Luo M."/>
            <person name="Kudrna D."/>
            <person name="Wing R.A."/>
            <person name="Meyers B.C."/>
            <person name="Yi K."/>
            <person name="Kong H."/>
            <person name="Lavrijsen P."/>
            <person name="Sunseri F."/>
            <person name="Falavigna A."/>
            <person name="Ye Y."/>
            <person name="Leebens-Mack J.H."/>
            <person name="Chen G."/>
        </authorList>
    </citation>
    <scope>NUCLEOTIDE SEQUENCE [LARGE SCALE GENOMIC DNA]</scope>
    <source>
        <strain evidence="5">cv. DH0086</strain>
    </source>
</reference>
<keyword evidence="1" id="KW-0863">Zinc-finger</keyword>
<dbReference type="EMBL" id="CM007390">
    <property type="protein sequence ID" value="ONK56629.1"/>
    <property type="molecule type" value="Genomic_DNA"/>
</dbReference>
<evidence type="ECO:0000313" key="5">
    <source>
        <dbReference type="Proteomes" id="UP000243459"/>
    </source>
</evidence>
<dbReference type="InterPro" id="IPR013083">
    <property type="entry name" value="Znf_RING/FYVE/PHD"/>
</dbReference>
<evidence type="ECO:0000256" key="2">
    <source>
        <dbReference type="SAM" id="MobiDB-lite"/>
    </source>
</evidence>
<gene>
    <name evidence="4" type="ORF">A4U43_C10F10900</name>
</gene>
<proteinExistence type="predicted"/>
<evidence type="ECO:0000259" key="3">
    <source>
        <dbReference type="PROSITE" id="PS50089"/>
    </source>
</evidence>
<dbReference type="FunFam" id="3.30.40.10:FF:000226">
    <property type="entry name" value="E3 ubiquitin ligase BIG BROTHER"/>
    <property type="match status" value="1"/>
</dbReference>
<dbReference type="GO" id="GO:0016567">
    <property type="term" value="P:protein ubiquitination"/>
    <property type="evidence" value="ECO:0007669"/>
    <property type="project" value="InterPro"/>
</dbReference>
<name>A0A5P1E2F5_ASPOF</name>
<evidence type="ECO:0000313" key="4">
    <source>
        <dbReference type="EMBL" id="ONK56629.1"/>
    </source>
</evidence>
<protein>
    <recommendedName>
        <fullName evidence="3">RING-type domain-containing protein</fullName>
    </recommendedName>
</protein>
<feature type="compositionally biased region" description="Polar residues" evidence="2">
    <location>
        <begin position="136"/>
        <end position="152"/>
    </location>
</feature>
<dbReference type="InterPro" id="IPR033276">
    <property type="entry name" value="BB"/>
</dbReference>
<keyword evidence="1" id="KW-0479">Metal-binding</keyword>
<evidence type="ECO:0000256" key="1">
    <source>
        <dbReference type="PROSITE-ProRule" id="PRU00175"/>
    </source>
</evidence>
<keyword evidence="5" id="KW-1185">Reference proteome</keyword>
<organism evidence="4 5">
    <name type="scientific">Asparagus officinalis</name>
    <name type="common">Garden asparagus</name>
    <dbReference type="NCBI Taxonomy" id="4686"/>
    <lineage>
        <taxon>Eukaryota</taxon>
        <taxon>Viridiplantae</taxon>
        <taxon>Streptophyta</taxon>
        <taxon>Embryophyta</taxon>
        <taxon>Tracheophyta</taxon>
        <taxon>Spermatophyta</taxon>
        <taxon>Magnoliopsida</taxon>
        <taxon>Liliopsida</taxon>
        <taxon>Asparagales</taxon>
        <taxon>Asparagaceae</taxon>
        <taxon>Asparagoideae</taxon>
        <taxon>Asparagus</taxon>
    </lineage>
</organism>
<dbReference type="InterPro" id="IPR001841">
    <property type="entry name" value="Znf_RING"/>
</dbReference>
<sequence>MRVEPDTDGKEQVNVHYVNSPVPCVVEENFGGYYGDHDDFVLEEDLQDQETIYLSLQRSSQRNTQINVPRASSTTNLRANQDSGSSREERNSSETMNVEVQLAVDEALARELQEKEDQFAGTSVGETAGMEIEGSGTESSAGNGEGISTETPAQVAREDVDPDNMTYEELQTLTEAIGTESRGLSEELISYLPSSTYKTGPFSKRDEYEECVICYMAYEKHDKLITLPCQHLYHKHCIARWLKINKACPVCNDDVFG</sequence>
<dbReference type="GO" id="GO:0004842">
    <property type="term" value="F:ubiquitin-protein transferase activity"/>
    <property type="evidence" value="ECO:0007669"/>
    <property type="project" value="InterPro"/>
</dbReference>
<feature type="compositionally biased region" description="Polar residues" evidence="2">
    <location>
        <begin position="59"/>
        <end position="82"/>
    </location>
</feature>
<dbReference type="GO" id="GO:0031624">
    <property type="term" value="F:ubiquitin conjugating enzyme binding"/>
    <property type="evidence" value="ECO:0007669"/>
    <property type="project" value="TreeGrafter"/>
</dbReference>